<dbReference type="AlphaFoldDB" id="A0A7J6GNI7"/>
<dbReference type="Proteomes" id="UP000583929">
    <property type="component" value="Unassembled WGS sequence"/>
</dbReference>
<organism evidence="1 2">
    <name type="scientific">Cannabis sativa</name>
    <name type="common">Hemp</name>
    <name type="synonym">Marijuana</name>
    <dbReference type="NCBI Taxonomy" id="3483"/>
    <lineage>
        <taxon>Eukaryota</taxon>
        <taxon>Viridiplantae</taxon>
        <taxon>Streptophyta</taxon>
        <taxon>Embryophyta</taxon>
        <taxon>Tracheophyta</taxon>
        <taxon>Spermatophyta</taxon>
        <taxon>Magnoliopsida</taxon>
        <taxon>eudicotyledons</taxon>
        <taxon>Gunneridae</taxon>
        <taxon>Pentapetalae</taxon>
        <taxon>rosids</taxon>
        <taxon>fabids</taxon>
        <taxon>Rosales</taxon>
        <taxon>Cannabaceae</taxon>
        <taxon>Cannabis</taxon>
    </lineage>
</organism>
<reference evidence="1 2" key="1">
    <citation type="journal article" date="2020" name="bioRxiv">
        <title>Sequence and annotation of 42 cannabis genomes reveals extensive copy number variation in cannabinoid synthesis and pathogen resistance genes.</title>
        <authorList>
            <person name="Mckernan K.J."/>
            <person name="Helbert Y."/>
            <person name="Kane L.T."/>
            <person name="Ebling H."/>
            <person name="Zhang L."/>
            <person name="Liu B."/>
            <person name="Eaton Z."/>
            <person name="Mclaughlin S."/>
            <person name="Kingan S."/>
            <person name="Baybayan P."/>
            <person name="Concepcion G."/>
            <person name="Jordan M."/>
            <person name="Riva A."/>
            <person name="Barbazuk W."/>
            <person name="Harkins T."/>
        </authorList>
    </citation>
    <scope>NUCLEOTIDE SEQUENCE [LARGE SCALE GENOMIC DNA]</scope>
    <source>
        <strain evidence="2">cv. Jamaican Lion 4</strain>
        <tissue evidence="1">Leaf</tissue>
    </source>
</reference>
<proteinExistence type="predicted"/>
<accession>A0A7J6GNI7</accession>
<gene>
    <name evidence="1" type="ORF">G4B88_028521</name>
</gene>
<protein>
    <submittedName>
        <fullName evidence="1">Uncharacterized protein</fullName>
    </submittedName>
</protein>
<dbReference type="EMBL" id="JAATIQ010000092">
    <property type="protein sequence ID" value="KAF4384447.1"/>
    <property type="molecule type" value="Genomic_DNA"/>
</dbReference>
<sequence>MRTKDKPSVFSPPKLSTFKVVTLDPSGLLVSPGLFSPELKKSFGLVDFGLLQNLPFSTTPSIIESKHMIKD</sequence>
<evidence type="ECO:0000313" key="1">
    <source>
        <dbReference type="EMBL" id="KAF4384447.1"/>
    </source>
</evidence>
<name>A0A7J6GNI7_CANSA</name>
<comment type="caution">
    <text evidence="1">The sequence shown here is derived from an EMBL/GenBank/DDBJ whole genome shotgun (WGS) entry which is preliminary data.</text>
</comment>
<evidence type="ECO:0000313" key="2">
    <source>
        <dbReference type="Proteomes" id="UP000583929"/>
    </source>
</evidence>
<keyword evidence="2" id="KW-1185">Reference proteome</keyword>